<dbReference type="OrthoDB" id="5871176at2759"/>
<organism evidence="1 2">
    <name type="scientific">Cylicostephanus goldi</name>
    <name type="common">Nematode worm</name>
    <dbReference type="NCBI Taxonomy" id="71465"/>
    <lineage>
        <taxon>Eukaryota</taxon>
        <taxon>Metazoa</taxon>
        <taxon>Ecdysozoa</taxon>
        <taxon>Nematoda</taxon>
        <taxon>Chromadorea</taxon>
        <taxon>Rhabditida</taxon>
        <taxon>Rhabditina</taxon>
        <taxon>Rhabditomorpha</taxon>
        <taxon>Strongyloidea</taxon>
        <taxon>Strongylidae</taxon>
        <taxon>Cylicostephanus</taxon>
    </lineage>
</organism>
<reference evidence="1 2" key="1">
    <citation type="submission" date="2018-11" db="EMBL/GenBank/DDBJ databases">
        <authorList>
            <consortium name="Pathogen Informatics"/>
        </authorList>
    </citation>
    <scope>NUCLEOTIDE SEQUENCE [LARGE SCALE GENOMIC DNA]</scope>
</reference>
<sequence>MSSASKELFSEGFTCQRKFSVLAQYFQCWLLFRTMRLRDSGYWLFLPKPWRGRKIVKGIDKGTSVSKSKRLENILDLKLRKKNRRNSKIDYTKGQSLFVLPKVLSRGIHLWPEYESRLQRWLKSKKLHDSSTSVIHKHEESRASVGSSRRDSLDQTSFYEEDPIRGFYTIWNFNSVKVPKNKLETTEKVRFVILTLL</sequence>
<name>A0A3P6SLS9_CYLGO</name>
<dbReference type="Proteomes" id="UP000271889">
    <property type="component" value="Unassembled WGS sequence"/>
</dbReference>
<dbReference type="AlphaFoldDB" id="A0A3P6SLS9"/>
<gene>
    <name evidence="1" type="ORF">CGOC_LOCUS3094</name>
</gene>
<evidence type="ECO:0000313" key="1">
    <source>
        <dbReference type="EMBL" id="VDK54738.1"/>
    </source>
</evidence>
<accession>A0A3P6SLS9</accession>
<keyword evidence="2" id="KW-1185">Reference proteome</keyword>
<proteinExistence type="predicted"/>
<protein>
    <submittedName>
        <fullName evidence="1">Uncharacterized protein</fullName>
    </submittedName>
</protein>
<dbReference type="EMBL" id="UYRV01007564">
    <property type="protein sequence ID" value="VDK54738.1"/>
    <property type="molecule type" value="Genomic_DNA"/>
</dbReference>
<evidence type="ECO:0000313" key="2">
    <source>
        <dbReference type="Proteomes" id="UP000271889"/>
    </source>
</evidence>